<comment type="similarity">
    <text evidence="1">Belongs to the DprA/Smf family.</text>
</comment>
<dbReference type="InterPro" id="IPR003488">
    <property type="entry name" value="DprA"/>
</dbReference>
<dbReference type="Pfam" id="PF02481">
    <property type="entry name" value="DNA_processg_A"/>
    <property type="match status" value="1"/>
</dbReference>
<evidence type="ECO:0000256" key="1">
    <source>
        <dbReference type="ARBA" id="ARBA00006525"/>
    </source>
</evidence>
<gene>
    <name evidence="3" type="primary">dprA</name>
    <name evidence="3" type="ORF">DS831_06910</name>
</gene>
<reference evidence="3 4" key="1">
    <citation type="submission" date="2018-07" db="EMBL/GenBank/DDBJ databases">
        <title>Genome sequences of six Lactobacillus spp. isolated from bumble bee guts.</title>
        <authorList>
            <person name="Motta E.V.S."/>
            <person name="Moran N.A."/>
        </authorList>
    </citation>
    <scope>NUCLEOTIDE SEQUENCE [LARGE SCALE GENOMIC DNA]</scope>
    <source>
        <strain evidence="3 4">BI-1.1</strain>
    </source>
</reference>
<dbReference type="GO" id="GO:0009294">
    <property type="term" value="P:DNA-mediated transformation"/>
    <property type="evidence" value="ECO:0007669"/>
    <property type="project" value="InterPro"/>
</dbReference>
<comment type="caution">
    <text evidence="3">The sequence shown here is derived from an EMBL/GenBank/DDBJ whole genome shotgun (WGS) entry which is preliminary data.</text>
</comment>
<dbReference type="Gene3D" id="3.40.50.450">
    <property type="match status" value="1"/>
</dbReference>
<dbReference type="NCBIfam" id="TIGR00732">
    <property type="entry name" value="dprA"/>
    <property type="match status" value="1"/>
</dbReference>
<dbReference type="EMBL" id="QOCR01000004">
    <property type="protein sequence ID" value="RHW49887.1"/>
    <property type="molecule type" value="Genomic_DNA"/>
</dbReference>
<accession>A0A3R6ZBX7</accession>
<proteinExistence type="inferred from homology"/>
<dbReference type="PANTHER" id="PTHR43022">
    <property type="entry name" value="PROTEIN SMF"/>
    <property type="match status" value="1"/>
</dbReference>
<dbReference type="AlphaFoldDB" id="A0A3R6ZBX7"/>
<dbReference type="InterPro" id="IPR057666">
    <property type="entry name" value="DrpA_SLOG"/>
</dbReference>
<organism evidence="3 4">
    <name type="scientific">Bombilactobacillus bombi</name>
    <dbReference type="NCBI Taxonomy" id="1303590"/>
    <lineage>
        <taxon>Bacteria</taxon>
        <taxon>Bacillati</taxon>
        <taxon>Bacillota</taxon>
        <taxon>Bacilli</taxon>
        <taxon>Lactobacillales</taxon>
        <taxon>Lactobacillaceae</taxon>
        <taxon>Bombilactobacillus</taxon>
    </lineage>
</organism>
<dbReference type="PANTHER" id="PTHR43022:SF1">
    <property type="entry name" value="PROTEIN SMF"/>
    <property type="match status" value="1"/>
</dbReference>
<protein>
    <submittedName>
        <fullName evidence="3">DNA-protecting protein DprA</fullName>
    </submittedName>
</protein>
<sequence>MYSYFRNFKKIRRWCILTIQSLIRSLSATQCVSNQLILKVCQQYYQVSSQLDFLLDFVVQHLKVDKQIIFKQRWLHQSLNAAGFITFFDQAYPTQLRQIYNPPAILYYVGNLQLLKTPIVALIGSRACNHYTEQIMYGLIPGLVEQKITTISGLARGADSFCHQITLNHFGNTIAVVGNSVDYFYPAENKALQLQISQQGLILSEYPPTTSPRRYYFPQRNRIIAGLCDNLLVTQARQRSGTLITAELALQENRNVWAVPGPITSSLSQGCNQLITAGARPYLNATEFINDLKVAKKI</sequence>
<dbReference type="OrthoDB" id="9785707at2"/>
<evidence type="ECO:0000313" key="3">
    <source>
        <dbReference type="EMBL" id="RHW49887.1"/>
    </source>
</evidence>
<keyword evidence="4" id="KW-1185">Reference proteome</keyword>
<dbReference type="SUPFAM" id="SSF102405">
    <property type="entry name" value="MCP/YpsA-like"/>
    <property type="match status" value="1"/>
</dbReference>
<feature type="domain" description="Smf/DprA SLOG" evidence="2">
    <location>
        <begin position="84"/>
        <end position="292"/>
    </location>
</feature>
<dbReference type="Proteomes" id="UP000284109">
    <property type="component" value="Unassembled WGS sequence"/>
</dbReference>
<name>A0A3R6ZBX7_9LACO</name>
<evidence type="ECO:0000259" key="2">
    <source>
        <dbReference type="Pfam" id="PF02481"/>
    </source>
</evidence>
<evidence type="ECO:0000313" key="4">
    <source>
        <dbReference type="Proteomes" id="UP000284109"/>
    </source>
</evidence>